<gene>
    <name evidence="2" type="ORF">CSOJ01_06554</name>
</gene>
<accession>A0A8H6MVV1</accession>
<keyword evidence="3" id="KW-1185">Reference proteome</keyword>
<dbReference type="Proteomes" id="UP000652219">
    <property type="component" value="Unassembled WGS sequence"/>
</dbReference>
<protein>
    <submittedName>
        <fullName evidence="2">Uncharacterized protein</fullName>
    </submittedName>
</protein>
<dbReference type="EMBL" id="WIGN01000092">
    <property type="protein sequence ID" value="KAF6810031.1"/>
    <property type="molecule type" value="Genomic_DNA"/>
</dbReference>
<evidence type="ECO:0000256" key="1">
    <source>
        <dbReference type="SAM" id="MobiDB-lite"/>
    </source>
</evidence>
<evidence type="ECO:0000313" key="2">
    <source>
        <dbReference type="EMBL" id="KAF6810031.1"/>
    </source>
</evidence>
<evidence type="ECO:0000313" key="3">
    <source>
        <dbReference type="Proteomes" id="UP000652219"/>
    </source>
</evidence>
<feature type="region of interest" description="Disordered" evidence="1">
    <location>
        <begin position="68"/>
        <end position="92"/>
    </location>
</feature>
<sequence>MLTMIMRLSSSVGLGRRRSAGLVPSSQVVTRLAFNSAAESSQDHQHRVNMLCPLSTSKAPRMRCHLVEVPGNTSSPREPLDIEPPRCHVRSR</sequence>
<comment type="caution">
    <text evidence="2">The sequence shown here is derived from an EMBL/GenBank/DDBJ whole genome shotgun (WGS) entry which is preliminary data.</text>
</comment>
<name>A0A8H6MVV1_9PEZI</name>
<dbReference type="AlphaFoldDB" id="A0A8H6MVV1"/>
<proteinExistence type="predicted"/>
<organism evidence="2 3">
    <name type="scientific">Colletotrichum sojae</name>
    <dbReference type="NCBI Taxonomy" id="2175907"/>
    <lineage>
        <taxon>Eukaryota</taxon>
        <taxon>Fungi</taxon>
        <taxon>Dikarya</taxon>
        <taxon>Ascomycota</taxon>
        <taxon>Pezizomycotina</taxon>
        <taxon>Sordariomycetes</taxon>
        <taxon>Hypocreomycetidae</taxon>
        <taxon>Glomerellales</taxon>
        <taxon>Glomerellaceae</taxon>
        <taxon>Colletotrichum</taxon>
        <taxon>Colletotrichum orchidearum species complex</taxon>
    </lineage>
</organism>
<reference evidence="2 3" key="1">
    <citation type="journal article" date="2020" name="Phytopathology">
        <title>Genome Sequence Resources of Colletotrichum truncatum, C. plurivorum, C. musicola, and C. sojae: Four Species Pathogenic to Soybean (Glycine max).</title>
        <authorList>
            <person name="Rogerio F."/>
            <person name="Boufleur T.R."/>
            <person name="Ciampi-Guillardi M."/>
            <person name="Sukno S.A."/>
            <person name="Thon M.R."/>
            <person name="Massola Junior N.S."/>
            <person name="Baroncelli R."/>
        </authorList>
    </citation>
    <scope>NUCLEOTIDE SEQUENCE [LARGE SCALE GENOMIC DNA]</scope>
    <source>
        <strain evidence="2 3">LFN0009</strain>
    </source>
</reference>